<keyword evidence="1" id="KW-0547">Nucleotide-binding</keyword>
<keyword evidence="8" id="KW-1185">Reference proteome</keyword>
<dbReference type="CDD" id="cd18808">
    <property type="entry name" value="SF1_C_Upf1"/>
    <property type="match status" value="1"/>
</dbReference>
<dbReference type="InterPro" id="IPR012337">
    <property type="entry name" value="RNaseH-like_sf"/>
</dbReference>
<feature type="domain" description="DNA2/NAM7 helicase-like C-terminal" evidence="5">
    <location>
        <begin position="925"/>
        <end position="1104"/>
    </location>
</feature>
<organism evidence="7 8">
    <name type="scientific">Legionella brunensis</name>
    <dbReference type="NCBI Taxonomy" id="29422"/>
    <lineage>
        <taxon>Bacteria</taxon>
        <taxon>Pseudomonadati</taxon>
        <taxon>Pseudomonadota</taxon>
        <taxon>Gammaproteobacteria</taxon>
        <taxon>Legionellales</taxon>
        <taxon>Legionellaceae</taxon>
        <taxon>Legionella</taxon>
    </lineage>
</organism>
<dbReference type="InterPro" id="IPR047187">
    <property type="entry name" value="SF1_C_Upf1"/>
</dbReference>
<dbReference type="GO" id="GO:0016787">
    <property type="term" value="F:hydrolase activity"/>
    <property type="evidence" value="ECO:0007669"/>
    <property type="project" value="UniProtKB-KW"/>
</dbReference>
<proteinExistence type="predicted"/>
<gene>
    <name evidence="7" type="ORF">Lbru_1828</name>
</gene>
<sequence>MYLESKQIVFSPSDLTQFMESPFASWMEHFALIHPDLIPPADESDELMNVLHDMGNQHESEVLAAFETKGLTIANLHKRADSYKATIDAMKNGVDVIYQAHLELLPFRGYADFLIKIPGKSTFGDYCYEIWDTKLAKSVKAYFLVQLCCYAEMLGVMQQTKAEHITIILGNKEQKRFRLNDNFYFYQNLKHKFLSEHLHFEPTKCPDPASSRGWGRWSTYAESLLLKADHLIQVATITSGQIKKLNKAGINTMTALAEANGNTVKGIKPEVFERLKAQAKIQKESIGKEIPAYQLIDNDDGQKQGLALLPPLSKNDIFFDIEGFPLEDGGLEYLWGVTYFDDNNQRQYMDFWAHDRDQEKESFRAFIEWTYQRWQQDPSMHIYHYASYEITACRKLMGRYGVCEYEVDQLLRNEVFVDLYKIVKGALLIGEPRYSIKNVEHLYRAKRDTEVGSGGDSVVFYERWRENPDGDTWQTSKVLNDIRSYNIDDCNSTQELVVWLRDKQKSSGICFLGKTELVEPEIKEEVNESIKLRDNLLARAAQLKNKGQEQLSKINTVMAWSIEFHRRESKPVFWRLFDRLGLSEEELLDDIDCLAFCHRTEKLPYKPTPKARNLVYEYSFDPTQEFKGNAKDYYLLGNETPDGKNIKAAYHAEGSDLEHGIIALQIKNEPDSPITLIPNEYIKPDPIPQAITKQAEEFLKGALTQTAIVDFLGKSIPRIKGHNSGQPIAPSHDPKQRLNEIIQAVINLDNSYLTIQGPPGAGKTYTGKHLISELIKRGKRVGISSNSHKAINNLLISTAQYCHKEGITGYFACASNTDPAIDDLKISVLENKDIAGFLQAGCVVGTTAWGFSRDDLENAFDYLFIDEAGQVSVANLIAMSRSTSNIILMGDQMQLGQPSQGSHPEDSGLSILDYLLHSTPTIPDSMGVFLGTTYRMHSAVNHFISEAIYEGKLETAPENDEQLITVPAGYHSVLNKEAGIITVPVMHEGNTQASDEEVEQIVVLAHELLGRTFNAKNGQQRIIDWKDILFVAPYNYQVNKLKGALGDQARVGSVDKFQGQEAPVVFLSMCASSANESPRGLNFLFDKNRINVAVSRAQCMAIVVYSPALLDSVPSNVDQITMMNLFCQLVNSSDLLI</sequence>
<evidence type="ECO:0000256" key="4">
    <source>
        <dbReference type="ARBA" id="ARBA00022840"/>
    </source>
</evidence>
<dbReference type="GO" id="GO:0005524">
    <property type="term" value="F:ATP binding"/>
    <property type="evidence" value="ECO:0007669"/>
    <property type="project" value="UniProtKB-KW"/>
</dbReference>
<name>A0A0W0SCR2_9GAMM</name>
<dbReference type="RefSeq" id="WP_058441836.1">
    <property type="nucleotide sequence ID" value="NZ_CAAAHU010000002.1"/>
</dbReference>
<dbReference type="Pfam" id="PF13604">
    <property type="entry name" value="AAA_30"/>
    <property type="match status" value="1"/>
</dbReference>
<dbReference type="PATRIC" id="fig|29422.6.peg.1947"/>
<dbReference type="Proteomes" id="UP000054742">
    <property type="component" value="Unassembled WGS sequence"/>
</dbReference>
<evidence type="ECO:0000313" key="7">
    <source>
        <dbReference type="EMBL" id="KTC81308.1"/>
    </source>
</evidence>
<evidence type="ECO:0000256" key="2">
    <source>
        <dbReference type="ARBA" id="ARBA00022801"/>
    </source>
</evidence>
<reference evidence="7 8" key="1">
    <citation type="submission" date="2015-11" db="EMBL/GenBank/DDBJ databases">
        <title>Genomic analysis of 38 Legionella species identifies large and diverse effector repertoires.</title>
        <authorList>
            <person name="Burstein D."/>
            <person name="Amaro F."/>
            <person name="Zusman T."/>
            <person name="Lifshitz Z."/>
            <person name="Cohen O."/>
            <person name="Gilbert J.A."/>
            <person name="Pupko T."/>
            <person name="Shuman H.A."/>
            <person name="Segal G."/>
        </authorList>
    </citation>
    <scope>NUCLEOTIDE SEQUENCE [LARGE SCALE GENOMIC DNA]</scope>
    <source>
        <strain evidence="7 8">ATCC 43878</strain>
    </source>
</reference>
<keyword evidence="3 7" id="KW-0347">Helicase</keyword>
<dbReference type="SUPFAM" id="SSF53098">
    <property type="entry name" value="Ribonuclease H-like"/>
    <property type="match status" value="1"/>
</dbReference>
<dbReference type="NCBIfam" id="TIGR03491">
    <property type="entry name" value="TM0106 family RecB-like putative nuclease"/>
    <property type="match status" value="1"/>
</dbReference>
<feature type="domain" description="YprB ribonuclease H-like" evidence="6">
    <location>
        <begin position="317"/>
        <end position="500"/>
    </location>
</feature>
<dbReference type="SUPFAM" id="SSF52540">
    <property type="entry name" value="P-loop containing nucleoside triphosphate hydrolases"/>
    <property type="match status" value="1"/>
</dbReference>
<protein>
    <submittedName>
        <fullName evidence="7">Putative RNA helicase</fullName>
    </submittedName>
</protein>
<dbReference type="AlphaFoldDB" id="A0A0W0SCR2"/>
<dbReference type="EMBL" id="LNXV01000029">
    <property type="protein sequence ID" value="KTC81308.1"/>
    <property type="molecule type" value="Genomic_DNA"/>
</dbReference>
<dbReference type="GO" id="GO:0043139">
    <property type="term" value="F:5'-3' DNA helicase activity"/>
    <property type="evidence" value="ECO:0007669"/>
    <property type="project" value="TreeGrafter"/>
</dbReference>
<dbReference type="Pfam" id="PF13482">
    <property type="entry name" value="RNase_H_2"/>
    <property type="match status" value="1"/>
</dbReference>
<comment type="caution">
    <text evidence="7">The sequence shown here is derived from an EMBL/GenBank/DDBJ whole genome shotgun (WGS) entry which is preliminary data.</text>
</comment>
<dbReference type="InterPro" id="IPR041679">
    <property type="entry name" value="DNA2/NAM7-like_C"/>
</dbReference>
<evidence type="ECO:0000256" key="3">
    <source>
        <dbReference type="ARBA" id="ARBA00022806"/>
    </source>
</evidence>
<evidence type="ECO:0000259" key="5">
    <source>
        <dbReference type="Pfam" id="PF13087"/>
    </source>
</evidence>
<dbReference type="CDD" id="cd17934">
    <property type="entry name" value="DEXXQc_Upf1-like"/>
    <property type="match status" value="1"/>
</dbReference>
<dbReference type="PANTHER" id="PTHR43788">
    <property type="entry name" value="DNA2/NAM7 HELICASE FAMILY MEMBER"/>
    <property type="match status" value="1"/>
</dbReference>
<dbReference type="InterPro" id="IPR019993">
    <property type="entry name" value="RecB_nuclease_TM0106_put"/>
</dbReference>
<dbReference type="InterPro" id="IPR027417">
    <property type="entry name" value="P-loop_NTPase"/>
</dbReference>
<dbReference type="InterPro" id="IPR050534">
    <property type="entry name" value="Coronavir_polyprotein_1ab"/>
</dbReference>
<dbReference type="OrthoDB" id="9757917at2"/>
<accession>A0A0W0SCR2</accession>
<keyword evidence="4" id="KW-0067">ATP-binding</keyword>
<keyword evidence="2" id="KW-0378">Hydrolase</keyword>
<evidence type="ECO:0000259" key="6">
    <source>
        <dbReference type="Pfam" id="PF13482"/>
    </source>
</evidence>
<dbReference type="InterPro" id="IPR038720">
    <property type="entry name" value="YprB_RNase_H-like_dom"/>
</dbReference>
<evidence type="ECO:0000256" key="1">
    <source>
        <dbReference type="ARBA" id="ARBA00022741"/>
    </source>
</evidence>
<dbReference type="Gene3D" id="3.40.50.300">
    <property type="entry name" value="P-loop containing nucleotide triphosphate hydrolases"/>
    <property type="match status" value="2"/>
</dbReference>
<dbReference type="Pfam" id="PF13087">
    <property type="entry name" value="AAA_12"/>
    <property type="match status" value="1"/>
</dbReference>
<dbReference type="PANTHER" id="PTHR43788:SF8">
    <property type="entry name" value="DNA-BINDING PROTEIN SMUBP-2"/>
    <property type="match status" value="1"/>
</dbReference>
<dbReference type="STRING" id="29422.Lbru_1828"/>
<evidence type="ECO:0000313" key="8">
    <source>
        <dbReference type="Proteomes" id="UP000054742"/>
    </source>
</evidence>